<reference evidence="2" key="1">
    <citation type="journal article" date="2020" name="Stud. Mycol.">
        <title>101 Dothideomycetes genomes: a test case for predicting lifestyles and emergence of pathogens.</title>
        <authorList>
            <person name="Haridas S."/>
            <person name="Albert R."/>
            <person name="Binder M."/>
            <person name="Bloem J."/>
            <person name="Labutti K."/>
            <person name="Salamov A."/>
            <person name="Andreopoulos B."/>
            <person name="Baker S."/>
            <person name="Barry K."/>
            <person name="Bills G."/>
            <person name="Bluhm B."/>
            <person name="Cannon C."/>
            <person name="Castanera R."/>
            <person name="Culley D."/>
            <person name="Daum C."/>
            <person name="Ezra D."/>
            <person name="Gonzalez J."/>
            <person name="Henrissat B."/>
            <person name="Kuo A."/>
            <person name="Liang C."/>
            <person name="Lipzen A."/>
            <person name="Lutzoni F."/>
            <person name="Magnuson J."/>
            <person name="Mondo S."/>
            <person name="Nolan M."/>
            <person name="Ohm R."/>
            <person name="Pangilinan J."/>
            <person name="Park H.-J."/>
            <person name="Ramirez L."/>
            <person name="Alfaro M."/>
            <person name="Sun H."/>
            <person name="Tritt A."/>
            <person name="Yoshinaga Y."/>
            <person name="Zwiers L.-H."/>
            <person name="Turgeon B."/>
            <person name="Goodwin S."/>
            <person name="Spatafora J."/>
            <person name="Crous P."/>
            <person name="Grigoriev I."/>
        </authorList>
    </citation>
    <scope>NUCLEOTIDE SEQUENCE</scope>
    <source>
        <strain evidence="2">CBS 161.51</strain>
    </source>
</reference>
<dbReference type="EMBL" id="ML976043">
    <property type="protein sequence ID" value="KAF1941729.1"/>
    <property type="molecule type" value="Genomic_DNA"/>
</dbReference>
<feature type="compositionally biased region" description="Polar residues" evidence="1">
    <location>
        <begin position="19"/>
        <end position="28"/>
    </location>
</feature>
<gene>
    <name evidence="2" type="ORF">EJ02DRAFT_454847</name>
</gene>
<feature type="non-terminal residue" evidence="2">
    <location>
        <position position="64"/>
    </location>
</feature>
<evidence type="ECO:0000256" key="1">
    <source>
        <dbReference type="SAM" id="MobiDB-lite"/>
    </source>
</evidence>
<keyword evidence="3" id="KW-1185">Reference proteome</keyword>
<evidence type="ECO:0000313" key="3">
    <source>
        <dbReference type="Proteomes" id="UP000800038"/>
    </source>
</evidence>
<evidence type="ECO:0000313" key="2">
    <source>
        <dbReference type="EMBL" id="KAF1941729.1"/>
    </source>
</evidence>
<sequence length="64" mass="6683">STALLIQPGAGGRRWPGNAISTSTLTPTNHCVPDTARANKAASMALQTQIWESEVKDGLALPPL</sequence>
<dbReference type="Proteomes" id="UP000800038">
    <property type="component" value="Unassembled WGS sequence"/>
</dbReference>
<dbReference type="AlphaFoldDB" id="A0A6A5SQC6"/>
<accession>A0A6A5SQC6</accession>
<feature type="non-terminal residue" evidence="2">
    <location>
        <position position="1"/>
    </location>
</feature>
<name>A0A6A5SQC6_9PLEO</name>
<organism evidence="2 3">
    <name type="scientific">Clathrospora elynae</name>
    <dbReference type="NCBI Taxonomy" id="706981"/>
    <lineage>
        <taxon>Eukaryota</taxon>
        <taxon>Fungi</taxon>
        <taxon>Dikarya</taxon>
        <taxon>Ascomycota</taxon>
        <taxon>Pezizomycotina</taxon>
        <taxon>Dothideomycetes</taxon>
        <taxon>Pleosporomycetidae</taxon>
        <taxon>Pleosporales</taxon>
        <taxon>Diademaceae</taxon>
        <taxon>Clathrospora</taxon>
    </lineage>
</organism>
<protein>
    <submittedName>
        <fullName evidence="2">Uncharacterized protein</fullName>
    </submittedName>
</protein>
<feature type="region of interest" description="Disordered" evidence="1">
    <location>
        <begin position="1"/>
        <end position="28"/>
    </location>
</feature>
<proteinExistence type="predicted"/>